<proteinExistence type="predicted"/>
<feature type="signal peptide" evidence="2">
    <location>
        <begin position="1"/>
        <end position="21"/>
    </location>
</feature>
<keyword evidence="4" id="KW-1185">Reference proteome</keyword>
<protein>
    <submittedName>
        <fullName evidence="3">Uncharacterized protein</fullName>
    </submittedName>
</protein>
<evidence type="ECO:0000256" key="1">
    <source>
        <dbReference type="SAM" id="MobiDB-lite"/>
    </source>
</evidence>
<reference evidence="3 4" key="1">
    <citation type="submission" date="2024-01" db="EMBL/GenBank/DDBJ databases">
        <title>The genomes of 5 underutilized Papilionoideae crops provide insights into root nodulation and disease resistanc.</title>
        <authorList>
            <person name="Jiang F."/>
        </authorList>
    </citation>
    <scope>NUCLEOTIDE SEQUENCE [LARGE SCALE GENOMIC DNA]</scope>
    <source>
        <strain evidence="3">LVBAO_FW01</strain>
        <tissue evidence="3">Leaves</tissue>
    </source>
</reference>
<accession>A0AAN9R2G2</accession>
<feature type="region of interest" description="Disordered" evidence="1">
    <location>
        <begin position="185"/>
        <end position="272"/>
    </location>
</feature>
<dbReference type="Proteomes" id="UP001367508">
    <property type="component" value="Unassembled WGS sequence"/>
</dbReference>
<gene>
    <name evidence="3" type="ORF">VNO77_01805</name>
</gene>
<name>A0AAN9R2G2_CANGL</name>
<organism evidence="3 4">
    <name type="scientific">Canavalia gladiata</name>
    <name type="common">Sword bean</name>
    <name type="synonym">Dolichos gladiatus</name>
    <dbReference type="NCBI Taxonomy" id="3824"/>
    <lineage>
        <taxon>Eukaryota</taxon>
        <taxon>Viridiplantae</taxon>
        <taxon>Streptophyta</taxon>
        <taxon>Embryophyta</taxon>
        <taxon>Tracheophyta</taxon>
        <taxon>Spermatophyta</taxon>
        <taxon>Magnoliopsida</taxon>
        <taxon>eudicotyledons</taxon>
        <taxon>Gunneridae</taxon>
        <taxon>Pentapetalae</taxon>
        <taxon>rosids</taxon>
        <taxon>fabids</taxon>
        <taxon>Fabales</taxon>
        <taxon>Fabaceae</taxon>
        <taxon>Papilionoideae</taxon>
        <taxon>50 kb inversion clade</taxon>
        <taxon>NPAAA clade</taxon>
        <taxon>indigoferoid/millettioid clade</taxon>
        <taxon>Phaseoleae</taxon>
        <taxon>Canavalia</taxon>
    </lineage>
</organism>
<evidence type="ECO:0000313" key="3">
    <source>
        <dbReference type="EMBL" id="KAK7359840.1"/>
    </source>
</evidence>
<sequence>MCRTKLAACSAVTVLVVPLSGRVKDDYMVDSRIATTMRRALPVLQDKGRWFMMTFKNNSRGSEGISLAFKGSSPAKVEVATRLVSETSFDTYPDNWSTDITSQWPDGIQERALSKILVQRSWSNRLRLRVTLAKVATYQLVMLDYMESFGPRQIVNGLSSVNHMFNQVWEWSRDTEDTKARIHIDAMGQPSSRSDQGDAISEETSEDDGLFRGSKHSETNGSAGEIEVEGGLSNSEENGFVRSGGGGTLLNTNPWAPEADSGSKNSDLGKGGEQIRVGGMRCGEDVPAPHVHILHACGGDCTGLDGHRKAEVLVCKGYKGAYTAHLAWLPGALCAEELQDLVAEVVETAGEDMLDMDGFLVDLTGLDAASSLNTAKVFKICPAPNVSLGTAMMDLIGQIGTGNVMNPEIVTEFEAGLRTQILRAYVGVKSYKGKCTLSFYRVKTYIQYYTGRLSLRNPSIMPNWYNNYLRSDMVEVPSAQIHCFLAWEGMGKMPEVSSYDPGCWKDSGLGADSI</sequence>
<comment type="caution">
    <text evidence="3">The sequence shown here is derived from an EMBL/GenBank/DDBJ whole genome shotgun (WGS) entry which is preliminary data.</text>
</comment>
<keyword evidence="2" id="KW-0732">Signal</keyword>
<feature type="chain" id="PRO_5042835382" evidence="2">
    <location>
        <begin position="22"/>
        <end position="514"/>
    </location>
</feature>
<evidence type="ECO:0000256" key="2">
    <source>
        <dbReference type="SAM" id="SignalP"/>
    </source>
</evidence>
<evidence type="ECO:0000313" key="4">
    <source>
        <dbReference type="Proteomes" id="UP001367508"/>
    </source>
</evidence>
<dbReference type="AlphaFoldDB" id="A0AAN9R2G2"/>
<dbReference type="EMBL" id="JAYMYQ010000001">
    <property type="protein sequence ID" value="KAK7359840.1"/>
    <property type="molecule type" value="Genomic_DNA"/>
</dbReference>